<proteinExistence type="predicted"/>
<evidence type="ECO:0000313" key="2">
    <source>
        <dbReference type="Proteomes" id="UP000249057"/>
    </source>
</evidence>
<dbReference type="EMBL" id="KZ825364">
    <property type="protein sequence ID" value="RAH43315.1"/>
    <property type="molecule type" value="Genomic_DNA"/>
</dbReference>
<keyword evidence="2" id="KW-1185">Reference proteome</keyword>
<name>A0ACD1G254_9EURO</name>
<accession>A0ACD1G254</accession>
<sequence>MAEADLSSRRASRLRRLTACRQANSSVKIGSGRESFKKVQLAFLFWLFLPSQQHSLLQCLSAYYDRGFRYDTACRTICSPCTFGTDTSGSSLNRIFFFGKCYSSIEITPHPILPSSFYDDTYNHISN</sequence>
<organism evidence="1 2">
    <name type="scientific">Aspergillus brunneoviolaceus CBS 621.78</name>
    <dbReference type="NCBI Taxonomy" id="1450534"/>
    <lineage>
        <taxon>Eukaryota</taxon>
        <taxon>Fungi</taxon>
        <taxon>Dikarya</taxon>
        <taxon>Ascomycota</taxon>
        <taxon>Pezizomycotina</taxon>
        <taxon>Eurotiomycetes</taxon>
        <taxon>Eurotiomycetidae</taxon>
        <taxon>Eurotiales</taxon>
        <taxon>Aspergillaceae</taxon>
        <taxon>Aspergillus</taxon>
        <taxon>Aspergillus subgen. Circumdati</taxon>
    </lineage>
</organism>
<reference evidence="1" key="1">
    <citation type="submission" date="2018-02" db="EMBL/GenBank/DDBJ databases">
        <title>The genomes of Aspergillus section Nigri reveals drivers in fungal speciation.</title>
        <authorList>
            <consortium name="DOE Joint Genome Institute"/>
            <person name="Vesth T.C."/>
            <person name="Nybo J."/>
            <person name="Theobald S."/>
            <person name="Brandl J."/>
            <person name="Frisvad J.C."/>
            <person name="Nielsen K.F."/>
            <person name="Lyhne E.K."/>
            <person name="Kogle M.E."/>
            <person name="Kuo A."/>
            <person name="Riley R."/>
            <person name="Clum A."/>
            <person name="Nolan M."/>
            <person name="Lipzen A."/>
            <person name="Salamov A."/>
            <person name="Henrissat B."/>
            <person name="Wiebenga A."/>
            <person name="De vries R.P."/>
            <person name="Grigoriev I.V."/>
            <person name="Mortensen U.H."/>
            <person name="Andersen M.R."/>
            <person name="Baker S.E."/>
        </authorList>
    </citation>
    <scope>NUCLEOTIDE SEQUENCE</scope>
    <source>
        <strain evidence="1">CBS 621.78</strain>
    </source>
</reference>
<protein>
    <submittedName>
        <fullName evidence="1">Uncharacterized protein</fullName>
    </submittedName>
</protein>
<dbReference type="Proteomes" id="UP000249057">
    <property type="component" value="Unassembled WGS sequence"/>
</dbReference>
<gene>
    <name evidence="1" type="ORF">BO95DRAFT_213836</name>
</gene>
<evidence type="ECO:0000313" key="1">
    <source>
        <dbReference type="EMBL" id="RAH43315.1"/>
    </source>
</evidence>